<keyword evidence="2" id="KW-0732">Signal</keyword>
<dbReference type="Proteomes" id="UP001597286">
    <property type="component" value="Unassembled WGS sequence"/>
</dbReference>
<evidence type="ECO:0000256" key="2">
    <source>
        <dbReference type="SAM" id="SignalP"/>
    </source>
</evidence>
<feature type="compositionally biased region" description="Low complexity" evidence="1">
    <location>
        <begin position="70"/>
        <end position="80"/>
    </location>
</feature>
<name>A0ABW4NY32_9NOCA</name>
<proteinExistence type="predicted"/>
<evidence type="ECO:0000313" key="4">
    <source>
        <dbReference type="EMBL" id="MFD1811086.1"/>
    </source>
</evidence>
<feature type="domain" description="AMIN-like" evidence="3">
    <location>
        <begin position="87"/>
        <end position="194"/>
    </location>
</feature>
<sequence>MTVSTGVRRRSNRTLQLLMLAGALLACSPDGSVSTHREQDSSPVRCRATESWSGSITVGRELPAPPTPLLPEAGAAEAPPRQSLEEVEVDIEGGRERVAYAFTGDGTLGWSVRYVAQPLTYGDGHEVLVTGLCVLQLDFTLADATASAQAAPERTATAATGGITEVVTFAPHDGVIQSFVGLRDADPTVTVDQADAQLSVRVGE</sequence>
<accession>A0ABW4NY32</accession>
<keyword evidence="5" id="KW-1185">Reference proteome</keyword>
<evidence type="ECO:0000256" key="1">
    <source>
        <dbReference type="SAM" id="MobiDB-lite"/>
    </source>
</evidence>
<evidence type="ECO:0000313" key="5">
    <source>
        <dbReference type="Proteomes" id="UP001597286"/>
    </source>
</evidence>
<feature type="chain" id="PRO_5045536762" description="AMIN-like domain-containing protein" evidence="2">
    <location>
        <begin position="27"/>
        <end position="204"/>
    </location>
</feature>
<feature type="region of interest" description="Disordered" evidence="1">
    <location>
        <begin position="56"/>
        <end position="82"/>
    </location>
</feature>
<organism evidence="4 5">
    <name type="scientific">Rhodococcus gannanensis</name>
    <dbReference type="NCBI Taxonomy" id="1960308"/>
    <lineage>
        <taxon>Bacteria</taxon>
        <taxon>Bacillati</taxon>
        <taxon>Actinomycetota</taxon>
        <taxon>Actinomycetes</taxon>
        <taxon>Mycobacteriales</taxon>
        <taxon>Nocardiaceae</taxon>
        <taxon>Rhodococcus</taxon>
    </lineage>
</organism>
<dbReference type="EMBL" id="JBHUFB010000003">
    <property type="protein sequence ID" value="MFD1811086.1"/>
    <property type="molecule type" value="Genomic_DNA"/>
</dbReference>
<dbReference type="InterPro" id="IPR056303">
    <property type="entry name" value="AMIN-like"/>
</dbReference>
<protein>
    <recommendedName>
        <fullName evidence="3">AMIN-like domain-containing protein</fullName>
    </recommendedName>
</protein>
<gene>
    <name evidence="4" type="ORF">ACFSJG_02560</name>
</gene>
<comment type="caution">
    <text evidence="4">The sequence shown here is derived from an EMBL/GenBank/DDBJ whole genome shotgun (WGS) entry which is preliminary data.</text>
</comment>
<feature type="region of interest" description="Disordered" evidence="1">
    <location>
        <begin position="29"/>
        <end position="48"/>
    </location>
</feature>
<evidence type="ECO:0000259" key="3">
    <source>
        <dbReference type="Pfam" id="PF24837"/>
    </source>
</evidence>
<dbReference type="Pfam" id="PF24837">
    <property type="entry name" value="AMIN-like"/>
    <property type="match status" value="1"/>
</dbReference>
<feature type="signal peptide" evidence="2">
    <location>
        <begin position="1"/>
        <end position="26"/>
    </location>
</feature>
<dbReference type="RefSeq" id="WP_378483642.1">
    <property type="nucleotide sequence ID" value="NZ_JBHUFB010000003.1"/>
</dbReference>
<reference evidence="5" key="1">
    <citation type="journal article" date="2019" name="Int. J. Syst. Evol. Microbiol.">
        <title>The Global Catalogue of Microorganisms (GCM) 10K type strain sequencing project: providing services to taxonomists for standard genome sequencing and annotation.</title>
        <authorList>
            <consortium name="The Broad Institute Genomics Platform"/>
            <consortium name="The Broad Institute Genome Sequencing Center for Infectious Disease"/>
            <person name="Wu L."/>
            <person name="Ma J."/>
        </authorList>
    </citation>
    <scope>NUCLEOTIDE SEQUENCE [LARGE SCALE GENOMIC DNA]</scope>
    <source>
        <strain evidence="5">DT72</strain>
    </source>
</reference>